<dbReference type="CDD" id="cd02511">
    <property type="entry name" value="Beta4Glucosyltransferase"/>
    <property type="match status" value="1"/>
</dbReference>
<organism evidence="2 3">
    <name type="scientific">Candidatus Yonathbacteria bacterium RIFCSPHIGHO2_02_FULL_44_14</name>
    <dbReference type="NCBI Taxonomy" id="1802724"/>
    <lineage>
        <taxon>Bacteria</taxon>
        <taxon>Candidatus Yonathiibacteriota</taxon>
    </lineage>
</organism>
<dbReference type="SUPFAM" id="SSF53448">
    <property type="entry name" value="Nucleotide-diphospho-sugar transferases"/>
    <property type="match status" value="1"/>
</dbReference>
<dbReference type="InterPro" id="IPR029044">
    <property type="entry name" value="Nucleotide-diphossugar_trans"/>
</dbReference>
<dbReference type="Proteomes" id="UP000179118">
    <property type="component" value="Unassembled WGS sequence"/>
</dbReference>
<dbReference type="Pfam" id="PF00535">
    <property type="entry name" value="Glycos_transf_2"/>
    <property type="match status" value="1"/>
</dbReference>
<evidence type="ECO:0000259" key="1">
    <source>
        <dbReference type="Pfam" id="PF00535"/>
    </source>
</evidence>
<sequence>MKIPCSVEILTLNSEKTLERCLKSVLDFEDIIVLDGNSTDGTVELAKKYGARVISQTDVQEKEVKISDFSAVRNKGIQQARYQWFLFIDSDEYLSPEAVAEIRKIVAQGDRNAYYVYRLPRKCVVKGEIVERSSTYPNYQTRFFYIPATSGFIKKIHERISVKEGYEIGTLKNPEYVPMDDISILKEKWRNYAKMQIRVIKITPKTFLNLLFSNSLIFVKYLIKYALTFMSGAGKRMPFLHEWYNAYYHVWLVQEAFISLIKCKK</sequence>
<dbReference type="PANTHER" id="PTHR43630:SF2">
    <property type="entry name" value="GLYCOSYLTRANSFERASE"/>
    <property type="match status" value="1"/>
</dbReference>
<name>A0A1G2S5L3_9BACT</name>
<dbReference type="InterPro" id="IPR001173">
    <property type="entry name" value="Glyco_trans_2-like"/>
</dbReference>
<evidence type="ECO:0000313" key="3">
    <source>
        <dbReference type="Proteomes" id="UP000179118"/>
    </source>
</evidence>
<dbReference type="EMBL" id="MHUT01000022">
    <property type="protein sequence ID" value="OHA80370.1"/>
    <property type="molecule type" value="Genomic_DNA"/>
</dbReference>
<feature type="domain" description="Glycosyltransferase 2-like" evidence="1">
    <location>
        <begin position="6"/>
        <end position="117"/>
    </location>
</feature>
<protein>
    <recommendedName>
        <fullName evidence="1">Glycosyltransferase 2-like domain-containing protein</fullName>
    </recommendedName>
</protein>
<dbReference type="PANTHER" id="PTHR43630">
    <property type="entry name" value="POLY-BETA-1,6-N-ACETYL-D-GLUCOSAMINE SYNTHASE"/>
    <property type="match status" value="1"/>
</dbReference>
<comment type="caution">
    <text evidence="2">The sequence shown here is derived from an EMBL/GenBank/DDBJ whole genome shotgun (WGS) entry which is preliminary data.</text>
</comment>
<reference evidence="2 3" key="1">
    <citation type="journal article" date="2016" name="Nat. Commun.">
        <title>Thousands of microbial genomes shed light on interconnected biogeochemical processes in an aquifer system.</title>
        <authorList>
            <person name="Anantharaman K."/>
            <person name="Brown C.T."/>
            <person name="Hug L.A."/>
            <person name="Sharon I."/>
            <person name="Castelle C.J."/>
            <person name="Probst A.J."/>
            <person name="Thomas B.C."/>
            <person name="Singh A."/>
            <person name="Wilkins M.J."/>
            <person name="Karaoz U."/>
            <person name="Brodie E.L."/>
            <person name="Williams K.H."/>
            <person name="Hubbard S.S."/>
            <person name="Banfield J.F."/>
        </authorList>
    </citation>
    <scope>NUCLEOTIDE SEQUENCE [LARGE SCALE GENOMIC DNA]</scope>
</reference>
<proteinExistence type="predicted"/>
<accession>A0A1G2S5L3</accession>
<evidence type="ECO:0000313" key="2">
    <source>
        <dbReference type="EMBL" id="OHA80370.1"/>
    </source>
</evidence>
<gene>
    <name evidence="2" type="ORF">A3D51_03580</name>
</gene>
<dbReference type="AlphaFoldDB" id="A0A1G2S5L3"/>
<dbReference type="Gene3D" id="3.90.550.10">
    <property type="entry name" value="Spore Coat Polysaccharide Biosynthesis Protein SpsA, Chain A"/>
    <property type="match status" value="1"/>
</dbReference>